<dbReference type="PANTHER" id="PTHR43686:SF1">
    <property type="entry name" value="AMINOTRAN_5 DOMAIN-CONTAINING PROTEIN"/>
    <property type="match status" value="1"/>
</dbReference>
<dbReference type="InterPro" id="IPR014729">
    <property type="entry name" value="Rossmann-like_a/b/a_fold"/>
</dbReference>
<dbReference type="PANTHER" id="PTHR43686">
    <property type="entry name" value="SULFURTRANSFERASE-RELATED"/>
    <property type="match status" value="1"/>
</dbReference>
<proteinExistence type="predicted"/>
<dbReference type="AlphaFoldDB" id="A0A0F8YGH1"/>
<name>A0A0F8YGH1_9ZZZZ</name>
<organism evidence="1">
    <name type="scientific">marine sediment metagenome</name>
    <dbReference type="NCBI Taxonomy" id="412755"/>
    <lineage>
        <taxon>unclassified sequences</taxon>
        <taxon>metagenomes</taxon>
        <taxon>ecological metagenomes</taxon>
    </lineage>
</organism>
<evidence type="ECO:0000313" key="1">
    <source>
        <dbReference type="EMBL" id="KKK80568.1"/>
    </source>
</evidence>
<dbReference type="Gene3D" id="3.40.50.620">
    <property type="entry name" value="HUPs"/>
    <property type="match status" value="1"/>
</dbReference>
<protein>
    <recommendedName>
        <fullName evidence="2">tRNA(Ile)-lysidine/2-thiocytidine synthase N-terminal domain-containing protein</fullName>
    </recommendedName>
</protein>
<accession>A0A0F8YGH1</accession>
<gene>
    <name evidence="1" type="ORF">LCGC14_2822180</name>
</gene>
<comment type="caution">
    <text evidence="1">The sequence shown here is derived from an EMBL/GenBank/DDBJ whole genome shotgun (WGS) entry which is preliminary data.</text>
</comment>
<dbReference type="SUPFAM" id="SSF52402">
    <property type="entry name" value="Adenine nucleotide alpha hydrolases-like"/>
    <property type="match status" value="1"/>
</dbReference>
<evidence type="ECO:0008006" key="2">
    <source>
        <dbReference type="Google" id="ProtNLM"/>
    </source>
</evidence>
<reference evidence="1" key="1">
    <citation type="journal article" date="2015" name="Nature">
        <title>Complex archaea that bridge the gap between prokaryotes and eukaryotes.</title>
        <authorList>
            <person name="Spang A."/>
            <person name="Saw J.H."/>
            <person name="Jorgensen S.L."/>
            <person name="Zaremba-Niedzwiedzka K."/>
            <person name="Martijn J."/>
            <person name="Lind A.E."/>
            <person name="van Eijk R."/>
            <person name="Schleper C."/>
            <person name="Guy L."/>
            <person name="Ettema T.J."/>
        </authorList>
    </citation>
    <scope>NUCLEOTIDE SEQUENCE</scope>
</reference>
<feature type="non-terminal residue" evidence="1">
    <location>
        <position position="1"/>
    </location>
</feature>
<sequence>TIIRPLIYVSEKDIITFAKQNEILKTFCKCPMGQKSKRNDVKKIILNIENNFPNIKSNLSKASFLYGSKKALLGK</sequence>
<dbReference type="EMBL" id="LAZR01053522">
    <property type="protein sequence ID" value="KKK80568.1"/>
    <property type="molecule type" value="Genomic_DNA"/>
</dbReference>